<feature type="compositionally biased region" description="Low complexity" evidence="8">
    <location>
        <begin position="102"/>
        <end position="119"/>
    </location>
</feature>
<dbReference type="SUPFAM" id="SSF57783">
    <property type="entry name" value="Zinc beta-ribbon"/>
    <property type="match status" value="1"/>
</dbReference>
<dbReference type="GO" id="GO:0006362">
    <property type="term" value="P:transcription elongation by RNA polymerase I"/>
    <property type="evidence" value="ECO:0007669"/>
    <property type="project" value="TreeGrafter"/>
</dbReference>
<dbReference type="Pfam" id="PF08711">
    <property type="entry name" value="Med26"/>
    <property type="match status" value="1"/>
</dbReference>
<dbReference type="GO" id="GO:0006368">
    <property type="term" value="P:transcription elongation by RNA polymerase II"/>
    <property type="evidence" value="ECO:0007669"/>
    <property type="project" value="TreeGrafter"/>
</dbReference>
<protein>
    <submittedName>
        <fullName evidence="12">Transcription elongation factor S-II</fullName>
    </submittedName>
</protein>
<dbReference type="PROSITE" id="PS51133">
    <property type="entry name" value="ZF_TFIIS_2"/>
    <property type="match status" value="1"/>
</dbReference>
<dbReference type="GO" id="GO:0003746">
    <property type="term" value="F:translation elongation factor activity"/>
    <property type="evidence" value="ECO:0007669"/>
    <property type="project" value="UniProtKB-KW"/>
</dbReference>
<dbReference type="GO" id="GO:0031564">
    <property type="term" value="P:transcription antitermination"/>
    <property type="evidence" value="ECO:0007669"/>
    <property type="project" value="TreeGrafter"/>
</dbReference>
<keyword evidence="13" id="KW-1185">Reference proteome</keyword>
<name>A0A0N1GYD2_9EURO</name>
<evidence type="ECO:0000256" key="7">
    <source>
        <dbReference type="PROSITE-ProRule" id="PRU00649"/>
    </source>
</evidence>
<comment type="subcellular location">
    <subcellularLocation>
        <location evidence="1 7">Nucleus</location>
    </subcellularLocation>
</comment>
<dbReference type="GO" id="GO:0001139">
    <property type="term" value="F:RNA polymerase II complex recruiting activity"/>
    <property type="evidence" value="ECO:0007669"/>
    <property type="project" value="TreeGrafter"/>
</dbReference>
<dbReference type="STRING" id="1664694.A0A0N1GYD2"/>
<comment type="caution">
    <text evidence="12">The sequence shown here is derived from an EMBL/GenBank/DDBJ whole genome shotgun (WGS) entry which is preliminary data.</text>
</comment>
<keyword evidence="12" id="KW-0648">Protein biosynthesis</keyword>
<evidence type="ECO:0000256" key="1">
    <source>
        <dbReference type="ARBA" id="ARBA00004123"/>
    </source>
</evidence>
<dbReference type="OrthoDB" id="44867at2759"/>
<keyword evidence="5 7" id="KW-0539">Nucleus</keyword>
<dbReference type="GO" id="GO:0005634">
    <property type="term" value="C:nucleus"/>
    <property type="evidence" value="ECO:0007669"/>
    <property type="project" value="UniProtKB-SubCell"/>
</dbReference>
<keyword evidence="3 6" id="KW-0863">Zinc-finger</keyword>
<dbReference type="RefSeq" id="XP_017995589.1">
    <property type="nucleotide sequence ID" value="XM_018144926.1"/>
</dbReference>
<dbReference type="FunFam" id="1.10.472.30:FF:000003">
    <property type="entry name" value="Transcription elongation factor S-II"/>
    <property type="match status" value="1"/>
</dbReference>
<evidence type="ECO:0000256" key="2">
    <source>
        <dbReference type="ARBA" id="ARBA00022723"/>
    </source>
</evidence>
<dbReference type="Gene3D" id="1.20.930.10">
    <property type="entry name" value="Conserved domain common to transcription factors TFIIS, elongin A, CRSP70"/>
    <property type="match status" value="1"/>
</dbReference>
<evidence type="ECO:0000259" key="11">
    <source>
        <dbReference type="PROSITE" id="PS51321"/>
    </source>
</evidence>
<sequence>MDKREIASKGQALQKAVAGKEPTSNLLAILNDLKANVRPTEQLLRETNIGRIVNKVKGVQGLDPQVAQLASEIIGRWRNVVNAAKNTSGTSTPTNVAKTNGTAPTSKPATPTPKASSPTGVDPAKRTKVTDKVNLELYPNDKSRNNCVGLLYDGLVQNTTYEAQVVLDKAIAIEIAVLTKVASSDSSSASYKEKIRSLYQNFKNKANPELRHNVIKGEGKFKVDSLVKLDATQLKSQEQKEEDSKLEKQNLADAMVAQEEESISTSLECGKCHEKKVSYRQAQTRSADEPMTTFCKCLNCGNRWKFS</sequence>
<dbReference type="SUPFAM" id="SSF46942">
    <property type="entry name" value="Elongation factor TFIIS domain 2"/>
    <property type="match status" value="1"/>
</dbReference>
<dbReference type="PROSITE" id="PS51321">
    <property type="entry name" value="TFIIS_CENTRAL"/>
    <property type="match status" value="1"/>
</dbReference>
<dbReference type="GeneID" id="28736805"/>
<dbReference type="PROSITE" id="PS00466">
    <property type="entry name" value="ZF_TFIIS_1"/>
    <property type="match status" value="1"/>
</dbReference>
<dbReference type="SMART" id="SM00440">
    <property type="entry name" value="ZnF_C2C2"/>
    <property type="match status" value="1"/>
</dbReference>
<organism evidence="12 13">
    <name type="scientific">Cyphellophora attinorum</name>
    <dbReference type="NCBI Taxonomy" id="1664694"/>
    <lineage>
        <taxon>Eukaryota</taxon>
        <taxon>Fungi</taxon>
        <taxon>Dikarya</taxon>
        <taxon>Ascomycota</taxon>
        <taxon>Pezizomycotina</taxon>
        <taxon>Eurotiomycetes</taxon>
        <taxon>Chaetothyriomycetidae</taxon>
        <taxon>Chaetothyriales</taxon>
        <taxon>Cyphellophoraceae</taxon>
        <taxon>Cyphellophora</taxon>
    </lineage>
</organism>
<keyword evidence="4" id="KW-0862">Zinc</keyword>
<dbReference type="InterPro" id="IPR017923">
    <property type="entry name" value="TFIIS_N"/>
</dbReference>
<gene>
    <name evidence="12" type="ORF">AB675_4765</name>
</gene>
<dbReference type="InterPro" id="IPR035100">
    <property type="entry name" value="TF_IIS-typ"/>
</dbReference>
<keyword evidence="12" id="KW-0251">Elongation factor</keyword>
<dbReference type="FunFam" id="2.20.25.10:FF:000001">
    <property type="entry name" value="Probable Transcription elongation factor S-II"/>
    <property type="match status" value="1"/>
</dbReference>
<keyword evidence="2" id="KW-0479">Metal-binding</keyword>
<dbReference type="InterPro" id="IPR003618">
    <property type="entry name" value="TFIIS_cen_dom"/>
</dbReference>
<dbReference type="PROSITE" id="PS51319">
    <property type="entry name" value="TFIIS_N"/>
    <property type="match status" value="1"/>
</dbReference>
<feature type="domain" description="TFIIS central" evidence="11">
    <location>
        <begin position="143"/>
        <end position="262"/>
    </location>
</feature>
<dbReference type="PANTHER" id="PTHR11477:SF0">
    <property type="entry name" value="IP08861P-RELATED"/>
    <property type="match status" value="1"/>
</dbReference>
<dbReference type="Pfam" id="PF07500">
    <property type="entry name" value="TFIIS_M"/>
    <property type="match status" value="1"/>
</dbReference>
<dbReference type="Gene3D" id="2.20.25.10">
    <property type="match status" value="1"/>
</dbReference>
<dbReference type="Gene3D" id="1.10.472.30">
    <property type="entry name" value="Transcription elongation factor S-II, central domain"/>
    <property type="match status" value="1"/>
</dbReference>
<dbReference type="InterPro" id="IPR001222">
    <property type="entry name" value="Znf_TFIIS"/>
</dbReference>
<dbReference type="AlphaFoldDB" id="A0A0N1GYD2"/>
<feature type="domain" description="TFIIS N-terminal" evidence="10">
    <location>
        <begin position="1"/>
        <end position="84"/>
    </location>
</feature>
<dbReference type="InterPro" id="IPR036575">
    <property type="entry name" value="TFIIS_cen_dom_sf"/>
</dbReference>
<proteinExistence type="predicted"/>
<dbReference type="CDD" id="cd13749">
    <property type="entry name" value="Zn-ribbon_TFIIS"/>
    <property type="match status" value="1"/>
</dbReference>
<feature type="domain" description="TFIIS-type" evidence="9">
    <location>
        <begin position="265"/>
        <end position="305"/>
    </location>
</feature>
<evidence type="ECO:0000256" key="3">
    <source>
        <dbReference type="ARBA" id="ARBA00022771"/>
    </source>
</evidence>
<dbReference type="GO" id="GO:0008270">
    <property type="term" value="F:zinc ion binding"/>
    <property type="evidence" value="ECO:0007669"/>
    <property type="project" value="UniProtKB-KW"/>
</dbReference>
<feature type="region of interest" description="Disordered" evidence="8">
    <location>
        <begin position="85"/>
        <end position="128"/>
    </location>
</feature>
<dbReference type="SMART" id="SM00510">
    <property type="entry name" value="TFS2M"/>
    <property type="match status" value="1"/>
</dbReference>
<evidence type="ECO:0000313" key="13">
    <source>
        <dbReference type="Proteomes" id="UP000038010"/>
    </source>
</evidence>
<evidence type="ECO:0000313" key="12">
    <source>
        <dbReference type="EMBL" id="KPI35626.1"/>
    </source>
</evidence>
<dbReference type="Proteomes" id="UP000038010">
    <property type="component" value="Unassembled WGS sequence"/>
</dbReference>
<dbReference type="VEuPathDB" id="FungiDB:AB675_4765"/>
<dbReference type="PIRSF" id="PIRSF006704">
    <property type="entry name" value="TF_IIS"/>
    <property type="match status" value="1"/>
</dbReference>
<accession>A0A0N1GYD2</accession>
<evidence type="ECO:0000256" key="8">
    <source>
        <dbReference type="SAM" id="MobiDB-lite"/>
    </source>
</evidence>
<dbReference type="PANTHER" id="PTHR11477">
    <property type="entry name" value="TRANSCRIPTION FACTOR S-II ZINC FINGER DOMAIN-CONTAINING PROTEIN"/>
    <property type="match status" value="1"/>
</dbReference>
<dbReference type="Pfam" id="PF01096">
    <property type="entry name" value="Zn_ribbon_TFIIS"/>
    <property type="match status" value="1"/>
</dbReference>
<dbReference type="GO" id="GO:0031440">
    <property type="term" value="P:regulation of mRNA 3'-end processing"/>
    <property type="evidence" value="ECO:0007669"/>
    <property type="project" value="TreeGrafter"/>
</dbReference>
<evidence type="ECO:0000256" key="5">
    <source>
        <dbReference type="ARBA" id="ARBA00023242"/>
    </source>
</evidence>
<evidence type="ECO:0000259" key="9">
    <source>
        <dbReference type="PROSITE" id="PS51133"/>
    </source>
</evidence>
<evidence type="ECO:0000256" key="4">
    <source>
        <dbReference type="ARBA" id="ARBA00022833"/>
    </source>
</evidence>
<reference evidence="12 13" key="1">
    <citation type="submission" date="2015-06" db="EMBL/GenBank/DDBJ databases">
        <title>Draft genome of the ant-associated black yeast Phialophora attae CBS 131958.</title>
        <authorList>
            <person name="Moreno L.F."/>
            <person name="Stielow B.J."/>
            <person name="de Hoog S."/>
            <person name="Vicente V.A."/>
            <person name="Weiss V.A."/>
            <person name="de Vries M."/>
            <person name="Cruz L.M."/>
            <person name="Souza E.M."/>
        </authorList>
    </citation>
    <scope>NUCLEOTIDE SEQUENCE [LARGE SCALE GENOMIC DNA]</scope>
    <source>
        <strain evidence="12 13">CBS 131958</strain>
    </source>
</reference>
<evidence type="ECO:0000256" key="6">
    <source>
        <dbReference type="PROSITE-ProRule" id="PRU00472"/>
    </source>
</evidence>
<dbReference type="EMBL" id="LFJN01000038">
    <property type="protein sequence ID" value="KPI35626.1"/>
    <property type="molecule type" value="Genomic_DNA"/>
</dbReference>
<feature type="compositionally biased region" description="Polar residues" evidence="8">
    <location>
        <begin position="85"/>
        <end position="101"/>
    </location>
</feature>
<dbReference type="InterPro" id="IPR035441">
    <property type="entry name" value="TFIIS/LEDGF_dom_sf"/>
</dbReference>
<dbReference type="SUPFAM" id="SSF47676">
    <property type="entry name" value="Conserved domain common to transcription factors TFIIS, elongin A, CRSP70"/>
    <property type="match status" value="1"/>
</dbReference>
<dbReference type="GO" id="GO:0000977">
    <property type="term" value="F:RNA polymerase II transcription regulatory region sequence-specific DNA binding"/>
    <property type="evidence" value="ECO:0007669"/>
    <property type="project" value="TreeGrafter"/>
</dbReference>
<evidence type="ECO:0000259" key="10">
    <source>
        <dbReference type="PROSITE" id="PS51319"/>
    </source>
</evidence>